<name>A0A1G6VGS3_9GAMM</name>
<reference evidence="2" key="1">
    <citation type="submission" date="2016-10" db="EMBL/GenBank/DDBJ databases">
        <authorList>
            <person name="Varghese N."/>
            <person name="Submissions S."/>
        </authorList>
    </citation>
    <scope>NUCLEOTIDE SEQUENCE [LARGE SCALE GENOMIC DNA]</scope>
    <source>
        <strain evidence="2">DSM 26382</strain>
    </source>
</reference>
<accession>A0A1G6VGS3</accession>
<dbReference type="Pfam" id="PF10017">
    <property type="entry name" value="Methyltransf_33"/>
    <property type="match status" value="1"/>
</dbReference>
<dbReference type="AlphaFoldDB" id="A0A1G6VGS3"/>
<dbReference type="SUPFAM" id="SSF53335">
    <property type="entry name" value="S-adenosyl-L-methionine-dependent methyltransferases"/>
    <property type="match status" value="1"/>
</dbReference>
<dbReference type="InterPro" id="IPR029063">
    <property type="entry name" value="SAM-dependent_MTases_sf"/>
</dbReference>
<evidence type="ECO:0000313" key="1">
    <source>
        <dbReference type="EMBL" id="SDD52573.1"/>
    </source>
</evidence>
<dbReference type="GO" id="GO:0008168">
    <property type="term" value="F:methyltransferase activity"/>
    <property type="evidence" value="ECO:0007669"/>
    <property type="project" value="UniProtKB-KW"/>
</dbReference>
<dbReference type="InterPro" id="IPR035094">
    <property type="entry name" value="EgtD"/>
</dbReference>
<evidence type="ECO:0000313" key="2">
    <source>
        <dbReference type="Proteomes" id="UP000199467"/>
    </source>
</evidence>
<dbReference type="PANTHER" id="PTHR43397">
    <property type="entry name" value="ERGOTHIONEINE BIOSYNTHESIS PROTEIN 1"/>
    <property type="match status" value="1"/>
</dbReference>
<dbReference type="RefSeq" id="WP_017675738.1">
    <property type="nucleotide sequence ID" value="NZ_FMZQ01000019.1"/>
</dbReference>
<proteinExistence type="predicted"/>
<dbReference type="Proteomes" id="UP000199467">
    <property type="component" value="Unassembled WGS sequence"/>
</dbReference>
<keyword evidence="1" id="KW-0489">Methyltransferase</keyword>
<organism evidence="1 2">
    <name type="scientific">Ectopseudomonas chengduensis</name>
    <dbReference type="NCBI Taxonomy" id="489632"/>
    <lineage>
        <taxon>Bacteria</taxon>
        <taxon>Pseudomonadati</taxon>
        <taxon>Pseudomonadota</taxon>
        <taxon>Gammaproteobacteria</taxon>
        <taxon>Pseudomonadales</taxon>
        <taxon>Pseudomonadaceae</taxon>
        <taxon>Ectopseudomonas</taxon>
    </lineage>
</organism>
<protein>
    <submittedName>
        <fullName evidence="1">Dimethylhistidine N-methyltransferase</fullName>
    </submittedName>
</protein>
<dbReference type="Gene3D" id="3.40.50.150">
    <property type="entry name" value="Vaccinia Virus protein VP39"/>
    <property type="match status" value="1"/>
</dbReference>
<keyword evidence="1" id="KW-0808">Transferase</keyword>
<sequence>MALAIRTHEQSLSPEQESLREEALRGFAASPKTMSPKFFYDHRGSHLFELICQQPEYYPTRTEETILRLAARDIAELAGRNASLVELGSGASRKIRLLLEALRPARYLGIDISREFLHSSTRRLAADYRWLDVHALCADFSQPLKLPAEALGQRPLAFFPGSSIGNFDPDEARAFLRNLHQALPAGSGLLIGVDLVKDRQVLERAYNDAAGVTALFNLNLLERIRNELHSDIDPRRFQHRAFYNEAESRIEMHLVSRQAQRVRIEDRVFDFAAGETLHTENSYKYTPSGFRDLAGACGFASVAMWRDPAQLFNVHFLRRE</sequence>
<dbReference type="PANTHER" id="PTHR43397:SF1">
    <property type="entry name" value="ERGOTHIONEINE BIOSYNTHESIS PROTEIN 1"/>
    <property type="match status" value="1"/>
</dbReference>
<dbReference type="NCBIfam" id="TIGR03438">
    <property type="entry name" value="egtD_ergothio"/>
    <property type="match status" value="1"/>
</dbReference>
<dbReference type="InterPro" id="IPR019257">
    <property type="entry name" value="MeTrfase_dom"/>
</dbReference>
<dbReference type="InterPro" id="IPR051128">
    <property type="entry name" value="EgtD_Methyltrsf_superfamily"/>
</dbReference>
<dbReference type="PIRSF" id="PIRSF018005">
    <property type="entry name" value="UCP018005"/>
    <property type="match status" value="1"/>
</dbReference>
<dbReference type="GO" id="GO:0032259">
    <property type="term" value="P:methylation"/>
    <property type="evidence" value="ECO:0007669"/>
    <property type="project" value="UniProtKB-KW"/>
</dbReference>
<dbReference type="EMBL" id="FMZQ01000019">
    <property type="protein sequence ID" value="SDD52573.1"/>
    <property type="molecule type" value="Genomic_DNA"/>
</dbReference>
<dbReference type="InterPro" id="IPR017804">
    <property type="entry name" value="MeTrfase_EgtD-like"/>
</dbReference>
<gene>
    <name evidence="1" type="ORF">SAMN05216576_1199</name>
</gene>
<keyword evidence="2" id="KW-1185">Reference proteome</keyword>